<dbReference type="Proteomes" id="UP000054843">
    <property type="component" value="Unassembled WGS sequence"/>
</dbReference>
<organism evidence="1 2">
    <name type="scientific">Trichinella papuae</name>
    <dbReference type="NCBI Taxonomy" id="268474"/>
    <lineage>
        <taxon>Eukaryota</taxon>
        <taxon>Metazoa</taxon>
        <taxon>Ecdysozoa</taxon>
        <taxon>Nematoda</taxon>
        <taxon>Enoplea</taxon>
        <taxon>Dorylaimia</taxon>
        <taxon>Trichinellida</taxon>
        <taxon>Trichinellidae</taxon>
        <taxon>Trichinella</taxon>
    </lineage>
</organism>
<sequence length="67" mass="7104">MALKAAISKSQEMLLGFATGIIPFTISNCRSYVLLLLSGSKAYSTGCTPHNASACMTYIWQNKGGAD</sequence>
<dbReference type="EMBL" id="JYDO01000147">
    <property type="protein sequence ID" value="KRZ69044.1"/>
    <property type="molecule type" value="Genomic_DNA"/>
</dbReference>
<dbReference type="AlphaFoldDB" id="A0A0V1MAZ2"/>
<protein>
    <submittedName>
        <fullName evidence="1">Uncharacterized protein</fullName>
    </submittedName>
</protein>
<comment type="caution">
    <text evidence="1">The sequence shown here is derived from an EMBL/GenBank/DDBJ whole genome shotgun (WGS) entry which is preliminary data.</text>
</comment>
<evidence type="ECO:0000313" key="1">
    <source>
        <dbReference type="EMBL" id="KRZ69044.1"/>
    </source>
</evidence>
<accession>A0A0V1MAZ2</accession>
<reference evidence="1 2" key="1">
    <citation type="submission" date="2015-01" db="EMBL/GenBank/DDBJ databases">
        <title>Evolution of Trichinella species and genotypes.</title>
        <authorList>
            <person name="Korhonen P.K."/>
            <person name="Edoardo P."/>
            <person name="Giuseppe L.R."/>
            <person name="Gasser R.B."/>
        </authorList>
    </citation>
    <scope>NUCLEOTIDE SEQUENCE [LARGE SCALE GENOMIC DNA]</scope>
    <source>
        <strain evidence="1">ISS1980</strain>
    </source>
</reference>
<evidence type="ECO:0000313" key="2">
    <source>
        <dbReference type="Proteomes" id="UP000054843"/>
    </source>
</evidence>
<proteinExistence type="predicted"/>
<gene>
    <name evidence="1" type="ORF">T10_5114</name>
</gene>
<name>A0A0V1MAZ2_9BILA</name>
<keyword evidence="2" id="KW-1185">Reference proteome</keyword>